<gene>
    <name evidence="2" type="ORF">WMY93_001728</name>
</gene>
<accession>A0AAW0PUY2</accession>
<feature type="compositionally biased region" description="Basic and acidic residues" evidence="1">
    <location>
        <begin position="72"/>
        <end position="83"/>
    </location>
</feature>
<feature type="compositionally biased region" description="Low complexity" evidence="1">
    <location>
        <begin position="23"/>
        <end position="37"/>
    </location>
</feature>
<evidence type="ECO:0000256" key="1">
    <source>
        <dbReference type="SAM" id="MobiDB-lite"/>
    </source>
</evidence>
<dbReference type="AlphaFoldDB" id="A0AAW0PUY2"/>
<protein>
    <submittedName>
        <fullName evidence="2">Uncharacterized protein</fullName>
    </submittedName>
</protein>
<reference evidence="3" key="1">
    <citation type="submission" date="2024-04" db="EMBL/GenBank/DDBJ databases">
        <title>Salinicola lusitanus LLJ914,a marine bacterium isolated from the Okinawa Trough.</title>
        <authorList>
            <person name="Li J."/>
        </authorList>
    </citation>
    <scope>NUCLEOTIDE SEQUENCE [LARGE SCALE GENOMIC DNA]</scope>
</reference>
<organism evidence="2 3">
    <name type="scientific">Mugilogobius chulae</name>
    <name type="common">yellowstripe goby</name>
    <dbReference type="NCBI Taxonomy" id="88201"/>
    <lineage>
        <taxon>Eukaryota</taxon>
        <taxon>Metazoa</taxon>
        <taxon>Chordata</taxon>
        <taxon>Craniata</taxon>
        <taxon>Vertebrata</taxon>
        <taxon>Euteleostomi</taxon>
        <taxon>Actinopterygii</taxon>
        <taxon>Neopterygii</taxon>
        <taxon>Teleostei</taxon>
        <taxon>Neoteleostei</taxon>
        <taxon>Acanthomorphata</taxon>
        <taxon>Gobiaria</taxon>
        <taxon>Gobiiformes</taxon>
        <taxon>Gobioidei</taxon>
        <taxon>Gobiidae</taxon>
        <taxon>Gobionellinae</taxon>
        <taxon>Mugilogobius</taxon>
    </lineage>
</organism>
<keyword evidence="3" id="KW-1185">Reference proteome</keyword>
<comment type="caution">
    <text evidence="2">The sequence shown here is derived from an EMBL/GenBank/DDBJ whole genome shotgun (WGS) entry which is preliminary data.</text>
</comment>
<evidence type="ECO:0000313" key="3">
    <source>
        <dbReference type="Proteomes" id="UP001460270"/>
    </source>
</evidence>
<name>A0AAW0PUY2_9GOBI</name>
<dbReference type="Proteomes" id="UP001460270">
    <property type="component" value="Unassembled WGS sequence"/>
</dbReference>
<sequence length="116" mass="12333">MFPGSDLGPKFFCVNSSSSCVAPASALTSSLTGSTAPAPTPRHPTALGQHGRRGRRRGTSALHEPGQRGPQSRRDGARPADRIRRLRSRVVGDGSSRRQKSGSKEDAQRLPESGLM</sequence>
<proteinExistence type="predicted"/>
<feature type="region of interest" description="Disordered" evidence="1">
    <location>
        <begin position="23"/>
        <end position="116"/>
    </location>
</feature>
<dbReference type="EMBL" id="JBBPFD010000002">
    <property type="protein sequence ID" value="KAK7938402.1"/>
    <property type="molecule type" value="Genomic_DNA"/>
</dbReference>
<evidence type="ECO:0000313" key="2">
    <source>
        <dbReference type="EMBL" id="KAK7938402.1"/>
    </source>
</evidence>